<accession>A0ABP3UHG5</accession>
<dbReference type="Pfam" id="PF25601">
    <property type="entry name" value="AAA_lid_14"/>
    <property type="match status" value="1"/>
</dbReference>
<evidence type="ECO:0000259" key="6">
    <source>
        <dbReference type="PROSITE" id="PS50045"/>
    </source>
</evidence>
<dbReference type="Proteomes" id="UP001500339">
    <property type="component" value="Unassembled WGS sequence"/>
</dbReference>
<evidence type="ECO:0000313" key="7">
    <source>
        <dbReference type="EMBL" id="GAA0731246.1"/>
    </source>
</evidence>
<protein>
    <submittedName>
        <fullName evidence="7">Sigma 54-interacting transcriptional regulator</fullName>
    </submittedName>
</protein>
<dbReference type="Gene3D" id="3.30.450.40">
    <property type="match status" value="1"/>
</dbReference>
<dbReference type="InterPro" id="IPR025944">
    <property type="entry name" value="Sigma_54_int_dom_CS"/>
</dbReference>
<dbReference type="Gene3D" id="1.10.8.60">
    <property type="match status" value="1"/>
</dbReference>
<dbReference type="PROSITE" id="PS00676">
    <property type="entry name" value="SIGMA54_INTERACT_2"/>
    <property type="match status" value="1"/>
</dbReference>
<dbReference type="InterPro" id="IPR025662">
    <property type="entry name" value="Sigma_54_int_dom_ATP-bd_1"/>
</dbReference>
<dbReference type="InterPro" id="IPR027417">
    <property type="entry name" value="P-loop_NTPase"/>
</dbReference>
<comment type="caution">
    <text evidence="7">The sequence shown here is derived from an EMBL/GenBank/DDBJ whole genome shotgun (WGS) entry which is preliminary data.</text>
</comment>
<evidence type="ECO:0000256" key="4">
    <source>
        <dbReference type="ARBA" id="ARBA00023125"/>
    </source>
</evidence>
<keyword evidence="2" id="KW-0067">ATP-binding</keyword>
<evidence type="ECO:0000313" key="8">
    <source>
        <dbReference type="Proteomes" id="UP001500339"/>
    </source>
</evidence>
<dbReference type="SUPFAM" id="SSF52540">
    <property type="entry name" value="P-loop containing nucleoside triphosphate hydrolases"/>
    <property type="match status" value="1"/>
</dbReference>
<dbReference type="Pfam" id="PF00158">
    <property type="entry name" value="Sigma54_activat"/>
    <property type="match status" value="1"/>
</dbReference>
<keyword evidence="3" id="KW-0805">Transcription regulation</keyword>
<reference evidence="8" key="1">
    <citation type="journal article" date="2019" name="Int. J. Syst. Evol. Microbiol.">
        <title>The Global Catalogue of Microorganisms (GCM) 10K type strain sequencing project: providing services to taxonomists for standard genome sequencing and annotation.</title>
        <authorList>
            <consortium name="The Broad Institute Genomics Platform"/>
            <consortium name="The Broad Institute Genome Sequencing Center for Infectious Disease"/>
            <person name="Wu L."/>
            <person name="Ma J."/>
        </authorList>
    </citation>
    <scope>NUCLEOTIDE SEQUENCE [LARGE SCALE GENOMIC DNA]</scope>
    <source>
        <strain evidence="8">JCM 1405</strain>
    </source>
</reference>
<proteinExistence type="predicted"/>
<evidence type="ECO:0000256" key="5">
    <source>
        <dbReference type="ARBA" id="ARBA00023163"/>
    </source>
</evidence>
<keyword evidence="8" id="KW-1185">Reference proteome</keyword>
<dbReference type="RefSeq" id="WP_343771591.1">
    <property type="nucleotide sequence ID" value="NZ_BAAACF010000014.1"/>
</dbReference>
<dbReference type="Gene3D" id="1.10.10.60">
    <property type="entry name" value="Homeodomain-like"/>
    <property type="match status" value="1"/>
</dbReference>
<dbReference type="SMART" id="SM00382">
    <property type="entry name" value="AAA"/>
    <property type="match status" value="1"/>
</dbReference>
<evidence type="ECO:0000256" key="2">
    <source>
        <dbReference type="ARBA" id="ARBA00022840"/>
    </source>
</evidence>
<gene>
    <name evidence="7" type="ORF">GCM10008905_33340</name>
</gene>
<keyword evidence="1" id="KW-0547">Nucleotide-binding</keyword>
<dbReference type="PROSITE" id="PS50045">
    <property type="entry name" value="SIGMA54_INTERACT_4"/>
    <property type="match status" value="1"/>
</dbReference>
<evidence type="ECO:0000256" key="1">
    <source>
        <dbReference type="ARBA" id="ARBA00022741"/>
    </source>
</evidence>
<organism evidence="7 8">
    <name type="scientific">Clostridium malenominatum</name>
    <dbReference type="NCBI Taxonomy" id="1539"/>
    <lineage>
        <taxon>Bacteria</taxon>
        <taxon>Bacillati</taxon>
        <taxon>Bacillota</taxon>
        <taxon>Clostridia</taxon>
        <taxon>Eubacteriales</taxon>
        <taxon>Clostridiaceae</taxon>
        <taxon>Clostridium</taxon>
    </lineage>
</organism>
<dbReference type="InterPro" id="IPR002078">
    <property type="entry name" value="Sigma_54_int"/>
</dbReference>
<name>A0ABP3UHG5_9CLOT</name>
<dbReference type="Gene3D" id="3.40.50.300">
    <property type="entry name" value="P-loop containing nucleotide triphosphate hydrolases"/>
    <property type="match status" value="1"/>
</dbReference>
<feature type="domain" description="Sigma-54 factor interaction" evidence="6">
    <location>
        <begin position="272"/>
        <end position="504"/>
    </location>
</feature>
<keyword evidence="4" id="KW-0238">DNA-binding</keyword>
<dbReference type="PROSITE" id="PS00688">
    <property type="entry name" value="SIGMA54_INTERACT_3"/>
    <property type="match status" value="1"/>
</dbReference>
<evidence type="ECO:0000256" key="3">
    <source>
        <dbReference type="ARBA" id="ARBA00023015"/>
    </source>
</evidence>
<sequence length="586" mass="67278">MTSYLMEIQDSVIKYANIISQVLNVEVEIVDENLYRVAGTGIFKDVINKNMAEVGYAYKNVLKSGQAQIIYDPGKDKLCIPCPNRDICEEKFEMSSPIILKGQTIGVIGLVCMTDEQREHLMERFDINMEFLKQISEFISIAAYEKREKIRNHTLMELFNTIIDKVDQGVLILNKNNYISHINKNASKYLRLSDNYSQTKVSIRFSGDSIFNLHEYKVTIDNENYTLLGSIYPVYLNEDEYDKIFFFHDSKEFKDRLTQISTSKKYIDCEDILGNSDKLNMLKSTIKKVASSTSTILITGESGTGKEMVARAIHSESDRKEQPFVAINCAAIPDTLLESELFGYVKGAFTGADPMGKIGKFELSNKGTIFLDEIGDMPLYLQTKLLRVLQERKVIRVGSNKAIDIDVRVLAATNKNLVQMIEENKFREDLYYRLNVIPMEIPPLRERIEDIKILIDYFITKYLALFNKEFLSIRIEKEVWDIFYSYHWPGNIRELENTIEFIINMVGTDGVIDLNTIPKSILNKKGKQKALDDTEICNLKNLEKKEIEKALNLYGRTTEGKKISAVKLGIGIATLYRKIEEYELSK</sequence>
<dbReference type="InterPro" id="IPR025943">
    <property type="entry name" value="Sigma_54_int_dom_ATP-bd_2"/>
</dbReference>
<dbReference type="PANTHER" id="PTHR32071">
    <property type="entry name" value="TRANSCRIPTIONAL REGULATORY PROTEIN"/>
    <property type="match status" value="1"/>
</dbReference>
<dbReference type="CDD" id="cd00009">
    <property type="entry name" value="AAA"/>
    <property type="match status" value="1"/>
</dbReference>
<dbReference type="EMBL" id="BAAACF010000014">
    <property type="protein sequence ID" value="GAA0731246.1"/>
    <property type="molecule type" value="Genomic_DNA"/>
</dbReference>
<dbReference type="InterPro" id="IPR058031">
    <property type="entry name" value="AAA_lid_NorR"/>
</dbReference>
<keyword evidence="5" id="KW-0804">Transcription</keyword>
<dbReference type="PROSITE" id="PS00675">
    <property type="entry name" value="SIGMA54_INTERACT_1"/>
    <property type="match status" value="1"/>
</dbReference>
<dbReference type="InterPro" id="IPR003593">
    <property type="entry name" value="AAA+_ATPase"/>
</dbReference>
<dbReference type="InterPro" id="IPR029016">
    <property type="entry name" value="GAF-like_dom_sf"/>
</dbReference>
<dbReference type="PANTHER" id="PTHR32071:SF57">
    <property type="entry name" value="C4-DICARBOXYLATE TRANSPORT TRANSCRIPTIONAL REGULATORY PROTEIN DCTD"/>
    <property type="match status" value="1"/>
</dbReference>